<dbReference type="InterPro" id="IPR036291">
    <property type="entry name" value="NAD(P)-bd_dom_sf"/>
</dbReference>
<feature type="non-terminal residue" evidence="1">
    <location>
        <position position="166"/>
    </location>
</feature>
<accession>A0A087T9D8</accession>
<dbReference type="STRING" id="407821.A0A087T9D8"/>
<proteinExistence type="predicted"/>
<keyword evidence="2" id="KW-1185">Reference proteome</keyword>
<dbReference type="EMBL" id="KK114116">
    <property type="protein sequence ID" value="KFM61727.1"/>
    <property type="molecule type" value="Genomic_DNA"/>
</dbReference>
<name>A0A087T9D8_STEMI</name>
<dbReference type="PANTHER" id="PTHR11695">
    <property type="entry name" value="ALCOHOL DEHYDROGENASE RELATED"/>
    <property type="match status" value="1"/>
</dbReference>
<protein>
    <submittedName>
        <fullName evidence="1">Reticulon-4-interacting protein 1-like protein, mitochondrial</fullName>
    </submittedName>
</protein>
<dbReference type="SUPFAM" id="SSF51735">
    <property type="entry name" value="NAD(P)-binding Rossmann-fold domains"/>
    <property type="match status" value="1"/>
</dbReference>
<dbReference type="Proteomes" id="UP000054359">
    <property type="component" value="Unassembled WGS sequence"/>
</dbReference>
<dbReference type="AlphaFoldDB" id="A0A087T9D8"/>
<gene>
    <name evidence="1" type="ORF">X975_21723</name>
</gene>
<dbReference type="Gene3D" id="3.90.180.10">
    <property type="entry name" value="Medium-chain alcohol dehydrogenases, catalytic domain"/>
    <property type="match status" value="1"/>
</dbReference>
<evidence type="ECO:0000313" key="2">
    <source>
        <dbReference type="Proteomes" id="UP000054359"/>
    </source>
</evidence>
<dbReference type="OMA" id="KIVINMM"/>
<dbReference type="InterPro" id="IPR050700">
    <property type="entry name" value="YIM1/Zinc_Alcohol_DH_Fams"/>
</dbReference>
<reference evidence="1 2" key="1">
    <citation type="submission" date="2013-11" db="EMBL/GenBank/DDBJ databases">
        <title>Genome sequencing of Stegodyphus mimosarum.</title>
        <authorList>
            <person name="Bechsgaard J."/>
        </authorList>
    </citation>
    <scope>NUCLEOTIDE SEQUENCE [LARGE SCALE GENOMIC DNA]</scope>
</reference>
<sequence length="166" mass="18931">MLQSLGADNILDYQSEDFKTNLSAIRDFDFIFDNIGGQYPELTINKLKTWQNSKYVTVVSPLLKNTDDRGIILGTFMSATQAGLDTIMSVKDGRSFRWAYFIPNGCALKTIAKMIDKKQINPVIEKVYMFDETPEAYRRLLKGHARGKIVINMMSAENESMDQKKE</sequence>
<organism evidence="1 2">
    <name type="scientific">Stegodyphus mimosarum</name>
    <name type="common">African social velvet spider</name>
    <dbReference type="NCBI Taxonomy" id="407821"/>
    <lineage>
        <taxon>Eukaryota</taxon>
        <taxon>Metazoa</taxon>
        <taxon>Ecdysozoa</taxon>
        <taxon>Arthropoda</taxon>
        <taxon>Chelicerata</taxon>
        <taxon>Arachnida</taxon>
        <taxon>Araneae</taxon>
        <taxon>Araneomorphae</taxon>
        <taxon>Entelegynae</taxon>
        <taxon>Eresoidea</taxon>
        <taxon>Eresidae</taxon>
        <taxon>Stegodyphus</taxon>
    </lineage>
</organism>
<dbReference type="Gene3D" id="3.40.50.720">
    <property type="entry name" value="NAD(P)-binding Rossmann-like Domain"/>
    <property type="match status" value="1"/>
</dbReference>
<dbReference type="OrthoDB" id="48317at2759"/>
<evidence type="ECO:0000313" key="1">
    <source>
        <dbReference type="EMBL" id="KFM61727.1"/>
    </source>
</evidence>
<dbReference type="GO" id="GO:0005739">
    <property type="term" value="C:mitochondrion"/>
    <property type="evidence" value="ECO:0007669"/>
    <property type="project" value="TreeGrafter"/>
</dbReference>
<dbReference type="Pfam" id="PF13602">
    <property type="entry name" value="ADH_zinc_N_2"/>
    <property type="match status" value="1"/>
</dbReference>
<dbReference type="PANTHER" id="PTHR11695:SF294">
    <property type="entry name" value="RETICULON-4-INTERACTING PROTEIN 1, MITOCHONDRIAL"/>
    <property type="match status" value="1"/>
</dbReference>